<feature type="domain" description="Integrase catalytic" evidence="2">
    <location>
        <begin position="75"/>
        <end position="152"/>
    </location>
</feature>
<evidence type="ECO:0000259" key="2">
    <source>
        <dbReference type="PROSITE" id="PS50994"/>
    </source>
</evidence>
<feature type="compositionally biased region" description="Polar residues" evidence="1">
    <location>
        <begin position="233"/>
        <end position="242"/>
    </location>
</feature>
<dbReference type="Pfam" id="PF14223">
    <property type="entry name" value="Retrotran_gag_2"/>
    <property type="match status" value="1"/>
</dbReference>
<sequence length="311" mass="35203">MKDGAPIQEHLCSFNSIVSKHATLDVRLDEEEKASILLCSMPKSWINLIMNLSHVETLKMESIVVSLLTEEMRQNEHGIKWHLTVPSTLQQNGVAERLNRILMERARSMFSISKLDKRFSAKAVSTTGYLINQAPTKSLGLEIPKEVWNGKPVEYSYLRVFGCDTYAWILKEKISKLDENSRRSLGSFQGTKKKQDNEAMIPIELFEARNEVQAMQVEEDDEEVDNESNLESPQSSEKTNSPVEPPAYSRRPRGVIRSPVRYDDYITSFTPSANHISAYIALAKEDEPTSIKRLVTPMPKSGNVTSQCPLL</sequence>
<accession>A0A6V7PUZ7</accession>
<gene>
    <name evidence="3" type="ORF">CB5_LOCUS17838</name>
</gene>
<name>A0A6V7PUZ7_ANACO</name>
<dbReference type="PANTHER" id="PTHR42648">
    <property type="entry name" value="TRANSPOSASE, PUTATIVE-RELATED"/>
    <property type="match status" value="1"/>
</dbReference>
<dbReference type="InterPro" id="IPR001584">
    <property type="entry name" value="Integrase_cat-core"/>
</dbReference>
<dbReference type="PROSITE" id="PS50994">
    <property type="entry name" value="INTEGRASE"/>
    <property type="match status" value="1"/>
</dbReference>
<organism evidence="3">
    <name type="scientific">Ananas comosus var. bracteatus</name>
    <name type="common">red pineapple</name>
    <dbReference type="NCBI Taxonomy" id="296719"/>
    <lineage>
        <taxon>Eukaryota</taxon>
        <taxon>Viridiplantae</taxon>
        <taxon>Streptophyta</taxon>
        <taxon>Embryophyta</taxon>
        <taxon>Tracheophyta</taxon>
        <taxon>Spermatophyta</taxon>
        <taxon>Magnoliopsida</taxon>
        <taxon>Liliopsida</taxon>
        <taxon>Poales</taxon>
        <taxon>Bromeliaceae</taxon>
        <taxon>Bromelioideae</taxon>
        <taxon>Ananas</taxon>
    </lineage>
</organism>
<dbReference type="PANTHER" id="PTHR42648:SF28">
    <property type="entry name" value="TRANSPOSON-ENCODED PROTEIN WITH RIBONUCLEASE H-LIKE AND RETROVIRUS ZINC FINGER-LIKE DOMAINS"/>
    <property type="match status" value="1"/>
</dbReference>
<dbReference type="Gene3D" id="3.30.420.10">
    <property type="entry name" value="Ribonuclease H-like superfamily/Ribonuclease H"/>
    <property type="match status" value="1"/>
</dbReference>
<feature type="compositionally biased region" description="Acidic residues" evidence="1">
    <location>
        <begin position="217"/>
        <end position="228"/>
    </location>
</feature>
<evidence type="ECO:0000256" key="1">
    <source>
        <dbReference type="SAM" id="MobiDB-lite"/>
    </source>
</evidence>
<dbReference type="GO" id="GO:0015074">
    <property type="term" value="P:DNA integration"/>
    <property type="evidence" value="ECO:0007669"/>
    <property type="project" value="InterPro"/>
</dbReference>
<protein>
    <recommendedName>
        <fullName evidence="2">Integrase catalytic domain-containing protein</fullName>
    </recommendedName>
</protein>
<evidence type="ECO:0000313" key="3">
    <source>
        <dbReference type="EMBL" id="CAD1834627.1"/>
    </source>
</evidence>
<proteinExistence type="predicted"/>
<dbReference type="EMBL" id="LR862152">
    <property type="protein sequence ID" value="CAD1834627.1"/>
    <property type="molecule type" value="Genomic_DNA"/>
</dbReference>
<reference evidence="3" key="1">
    <citation type="submission" date="2020-07" db="EMBL/GenBank/DDBJ databases">
        <authorList>
            <person name="Lin J."/>
        </authorList>
    </citation>
    <scope>NUCLEOTIDE SEQUENCE</scope>
</reference>
<dbReference type="InterPro" id="IPR012337">
    <property type="entry name" value="RNaseH-like_sf"/>
</dbReference>
<dbReference type="InterPro" id="IPR039537">
    <property type="entry name" value="Retrotran_Ty1/copia-like"/>
</dbReference>
<dbReference type="AlphaFoldDB" id="A0A6V7PUZ7"/>
<dbReference type="InterPro" id="IPR036397">
    <property type="entry name" value="RNaseH_sf"/>
</dbReference>
<dbReference type="SUPFAM" id="SSF53098">
    <property type="entry name" value="Ribonuclease H-like"/>
    <property type="match status" value="1"/>
</dbReference>
<dbReference type="GO" id="GO:0003676">
    <property type="term" value="F:nucleic acid binding"/>
    <property type="evidence" value="ECO:0007669"/>
    <property type="project" value="InterPro"/>
</dbReference>
<feature type="region of interest" description="Disordered" evidence="1">
    <location>
        <begin position="216"/>
        <end position="254"/>
    </location>
</feature>